<evidence type="ECO:0000313" key="2">
    <source>
        <dbReference type="Proteomes" id="UP000199286"/>
    </source>
</evidence>
<sequence length="84" mass="9312">MMAEGPWQFQAGSVARFAGDGTFTFRHDNGGEAGSFRVFSDDTVELRDRQTGRNSRFYVDRTPGRPDTVVCLSGPYKGQSFALK</sequence>
<accession>A0A1H3LTF7</accession>
<keyword evidence="2" id="KW-1185">Reference proteome</keyword>
<dbReference type="EMBL" id="FNPF01000014">
    <property type="protein sequence ID" value="SDY67610.1"/>
    <property type="molecule type" value="Genomic_DNA"/>
</dbReference>
<dbReference type="AlphaFoldDB" id="A0A1H3LTF7"/>
<protein>
    <submittedName>
        <fullName evidence="1">Uncharacterized protein</fullName>
    </submittedName>
</protein>
<dbReference type="Proteomes" id="UP000199286">
    <property type="component" value="Unassembled WGS sequence"/>
</dbReference>
<organism evidence="1 2">
    <name type="scientific">Citreimonas salinaria</name>
    <dbReference type="NCBI Taxonomy" id="321339"/>
    <lineage>
        <taxon>Bacteria</taxon>
        <taxon>Pseudomonadati</taxon>
        <taxon>Pseudomonadota</taxon>
        <taxon>Alphaproteobacteria</taxon>
        <taxon>Rhodobacterales</taxon>
        <taxon>Roseobacteraceae</taxon>
        <taxon>Citreimonas</taxon>
    </lineage>
</organism>
<name>A0A1H3LTF7_9RHOB</name>
<gene>
    <name evidence="1" type="ORF">SAMN05444340_11454</name>
</gene>
<reference evidence="1 2" key="1">
    <citation type="submission" date="2016-10" db="EMBL/GenBank/DDBJ databases">
        <authorList>
            <person name="de Groot N.N."/>
        </authorList>
    </citation>
    <scope>NUCLEOTIDE SEQUENCE [LARGE SCALE GENOMIC DNA]</scope>
    <source>
        <strain evidence="1 2">DSM 26880</strain>
    </source>
</reference>
<proteinExistence type="predicted"/>
<evidence type="ECO:0000313" key="1">
    <source>
        <dbReference type="EMBL" id="SDY67610.1"/>
    </source>
</evidence>